<evidence type="ECO:0000313" key="3">
    <source>
        <dbReference type="Proteomes" id="UP000700596"/>
    </source>
</evidence>
<protein>
    <submittedName>
        <fullName evidence="2">Uncharacterized protein</fullName>
    </submittedName>
</protein>
<name>A0A9P9DCC8_9PLEO</name>
<evidence type="ECO:0000313" key="2">
    <source>
        <dbReference type="EMBL" id="KAH7116231.1"/>
    </source>
</evidence>
<evidence type="ECO:0000256" key="1">
    <source>
        <dbReference type="SAM" id="MobiDB-lite"/>
    </source>
</evidence>
<dbReference type="OrthoDB" id="3790485at2759"/>
<feature type="region of interest" description="Disordered" evidence="1">
    <location>
        <begin position="44"/>
        <end position="257"/>
    </location>
</feature>
<organism evidence="2 3">
    <name type="scientific">Dendryphion nanum</name>
    <dbReference type="NCBI Taxonomy" id="256645"/>
    <lineage>
        <taxon>Eukaryota</taxon>
        <taxon>Fungi</taxon>
        <taxon>Dikarya</taxon>
        <taxon>Ascomycota</taxon>
        <taxon>Pezizomycotina</taxon>
        <taxon>Dothideomycetes</taxon>
        <taxon>Pleosporomycetidae</taxon>
        <taxon>Pleosporales</taxon>
        <taxon>Torulaceae</taxon>
        <taxon>Dendryphion</taxon>
    </lineage>
</organism>
<feature type="compositionally biased region" description="Pro residues" evidence="1">
    <location>
        <begin position="150"/>
        <end position="162"/>
    </location>
</feature>
<comment type="caution">
    <text evidence="2">The sequence shown here is derived from an EMBL/GenBank/DDBJ whole genome shotgun (WGS) entry which is preliminary data.</text>
</comment>
<dbReference type="Proteomes" id="UP000700596">
    <property type="component" value="Unassembled WGS sequence"/>
</dbReference>
<dbReference type="AlphaFoldDB" id="A0A9P9DCC8"/>
<keyword evidence="3" id="KW-1185">Reference proteome</keyword>
<gene>
    <name evidence="2" type="ORF">B0J11DRAFT_618583</name>
</gene>
<accession>A0A9P9DCC8</accession>
<sequence length="526" mass="57147">MARTLADRRREEAALLAQAATTDIAVEDSDPVTVSELEDATMSVATGPEAGNGEPGDVWQKAEVGEVNLSPPALRRSPHQRDDVQETQAAENVPRPSISPRGAKLTLPSLALEGVRRSTRRDEMQQPEAALSIPPPLNTSPRPVLRLTSQPPPSAGHNPEPPVLLDASQGSEAAEVNLSSLAPRALGRKPRRNKSYLSQEYVLDSEETESDTNHSREPPTKKRKTTESESMDRRTPRATAKKGSVPVNDSAEGGRSVKPRVNIKKEVYDLFTNPSEEYKSLVVVLKVPKWFKTVATDAEDDNATLLPEGASSKQAITLSEIPKPPLENRGKSVAAAATDTKADDDEDIFPERRLPLPGSNLPLSRLREYSPVTLLPPLPFPPLDPSSNVQKRDFCTGVTIALENITEDRTLHRNKPLLTIISDLASNKPTFESGGGPAGVGLKLLYDERITRMYGADYVYGALRVMCELHPGLATSEACRIVSEFVGSQISVWNGGPGRRNKRVEEEIMEVLDVLVGGKGKGKGKK</sequence>
<dbReference type="EMBL" id="JAGMWT010000015">
    <property type="protein sequence ID" value="KAH7116231.1"/>
    <property type="molecule type" value="Genomic_DNA"/>
</dbReference>
<feature type="compositionally biased region" description="Basic and acidic residues" evidence="1">
    <location>
        <begin position="211"/>
        <end position="235"/>
    </location>
</feature>
<feature type="region of interest" description="Disordered" evidence="1">
    <location>
        <begin position="322"/>
        <end position="354"/>
    </location>
</feature>
<proteinExistence type="predicted"/>
<reference evidence="2" key="1">
    <citation type="journal article" date="2021" name="Nat. Commun.">
        <title>Genetic determinants of endophytism in the Arabidopsis root mycobiome.</title>
        <authorList>
            <person name="Mesny F."/>
            <person name="Miyauchi S."/>
            <person name="Thiergart T."/>
            <person name="Pickel B."/>
            <person name="Atanasova L."/>
            <person name="Karlsson M."/>
            <person name="Huettel B."/>
            <person name="Barry K.W."/>
            <person name="Haridas S."/>
            <person name="Chen C."/>
            <person name="Bauer D."/>
            <person name="Andreopoulos W."/>
            <person name="Pangilinan J."/>
            <person name="LaButti K."/>
            <person name="Riley R."/>
            <person name="Lipzen A."/>
            <person name="Clum A."/>
            <person name="Drula E."/>
            <person name="Henrissat B."/>
            <person name="Kohler A."/>
            <person name="Grigoriev I.V."/>
            <person name="Martin F.M."/>
            <person name="Hacquard S."/>
        </authorList>
    </citation>
    <scope>NUCLEOTIDE SEQUENCE</scope>
    <source>
        <strain evidence="2">MPI-CAGE-CH-0243</strain>
    </source>
</reference>
<feature type="compositionally biased region" description="Basic and acidic residues" evidence="1">
    <location>
        <begin position="114"/>
        <end position="124"/>
    </location>
</feature>